<dbReference type="RefSeq" id="XP_001802331.1">
    <property type="nucleotide sequence ID" value="XM_001802279.1"/>
</dbReference>
<dbReference type="Pfam" id="PF01565">
    <property type="entry name" value="FAD_binding_4"/>
    <property type="match status" value="1"/>
</dbReference>
<dbReference type="InterPro" id="IPR006094">
    <property type="entry name" value="Oxid_FAD_bind_N"/>
</dbReference>
<reference evidence="8" key="1">
    <citation type="journal article" date="2007" name="Plant Cell">
        <title>Dothideomycete-plant interactions illuminated by genome sequencing and EST analysis of the wheat pathogen Stagonospora nodorum.</title>
        <authorList>
            <person name="Hane J.K."/>
            <person name="Lowe R.G."/>
            <person name="Solomon P.S."/>
            <person name="Tan K.C."/>
            <person name="Schoch C.L."/>
            <person name="Spatafora J.W."/>
            <person name="Crous P.W."/>
            <person name="Kodira C."/>
            <person name="Birren B.W."/>
            <person name="Galagan J.E."/>
            <person name="Torriani S.F."/>
            <person name="McDonald B.A."/>
            <person name="Oliver R.P."/>
        </authorList>
    </citation>
    <scope>NUCLEOTIDE SEQUENCE [LARGE SCALE GENOMIC DNA]</scope>
    <source>
        <strain evidence="8">SN15 / ATCC MYA-4574 / FGSC 10173</strain>
    </source>
</reference>
<dbReference type="KEGG" id="pno:SNOG_12097"/>
<dbReference type="PANTHER" id="PTHR42973:SF22">
    <property type="entry name" value="FAD-BINDING PCMH-TYPE DOMAIN-CONTAINING PROTEIN-RELATED"/>
    <property type="match status" value="1"/>
</dbReference>
<comment type="similarity">
    <text evidence="1">Belongs to the oxygen-dependent FAD-linked oxidoreductase family.</text>
</comment>
<evidence type="ECO:0000256" key="5">
    <source>
        <dbReference type="SAM" id="SignalP"/>
    </source>
</evidence>
<dbReference type="InterPro" id="IPR016169">
    <property type="entry name" value="FAD-bd_PCMH_sub2"/>
</dbReference>
<dbReference type="SUPFAM" id="SSF56176">
    <property type="entry name" value="FAD-binding/transporter-associated domain-like"/>
    <property type="match status" value="1"/>
</dbReference>
<dbReference type="HOGENOM" id="CLU_018354_1_2_1"/>
<keyword evidence="3" id="KW-0274">FAD</keyword>
<evidence type="ECO:0000313" key="8">
    <source>
        <dbReference type="Proteomes" id="UP000001055"/>
    </source>
</evidence>
<dbReference type="PROSITE" id="PS51387">
    <property type="entry name" value="FAD_PCMH"/>
    <property type="match status" value="1"/>
</dbReference>
<evidence type="ECO:0000256" key="1">
    <source>
        <dbReference type="ARBA" id="ARBA00005466"/>
    </source>
</evidence>
<organism evidence="7 8">
    <name type="scientific">Phaeosphaeria nodorum (strain SN15 / ATCC MYA-4574 / FGSC 10173)</name>
    <name type="common">Glume blotch fungus</name>
    <name type="synonym">Parastagonospora nodorum</name>
    <dbReference type="NCBI Taxonomy" id="321614"/>
    <lineage>
        <taxon>Eukaryota</taxon>
        <taxon>Fungi</taxon>
        <taxon>Dikarya</taxon>
        <taxon>Ascomycota</taxon>
        <taxon>Pezizomycotina</taxon>
        <taxon>Dothideomycetes</taxon>
        <taxon>Pleosporomycetidae</taxon>
        <taxon>Pleosporales</taxon>
        <taxon>Pleosporineae</taxon>
        <taxon>Phaeosphaeriaceae</taxon>
        <taxon>Parastagonospora</taxon>
    </lineage>
</organism>
<keyword evidence="4" id="KW-0560">Oxidoreductase</keyword>
<protein>
    <recommendedName>
        <fullName evidence="6">FAD-binding PCMH-type domain-containing protein</fullName>
    </recommendedName>
</protein>
<dbReference type="GO" id="GO:0016491">
    <property type="term" value="F:oxidoreductase activity"/>
    <property type="evidence" value="ECO:0007669"/>
    <property type="project" value="UniProtKB-KW"/>
</dbReference>
<proteinExistence type="inferred from homology"/>
<evidence type="ECO:0000256" key="2">
    <source>
        <dbReference type="ARBA" id="ARBA00022630"/>
    </source>
</evidence>
<dbReference type="Gene3D" id="3.30.465.10">
    <property type="match status" value="1"/>
</dbReference>
<dbReference type="GO" id="GO:0071949">
    <property type="term" value="F:FAD binding"/>
    <property type="evidence" value="ECO:0007669"/>
    <property type="project" value="InterPro"/>
</dbReference>
<accession>Q0U817</accession>
<dbReference type="InterPro" id="IPR036318">
    <property type="entry name" value="FAD-bd_PCMH-like_sf"/>
</dbReference>
<dbReference type="InterPro" id="IPR050416">
    <property type="entry name" value="FAD-linked_Oxidoreductase"/>
</dbReference>
<dbReference type="InParanoid" id="Q0U817"/>
<evidence type="ECO:0000313" key="7">
    <source>
        <dbReference type="EMBL" id="EAT80509.2"/>
    </source>
</evidence>
<keyword evidence="2" id="KW-0285">Flavoprotein</keyword>
<evidence type="ECO:0000259" key="6">
    <source>
        <dbReference type="PROSITE" id="PS51387"/>
    </source>
</evidence>
<feature type="signal peptide" evidence="5">
    <location>
        <begin position="1"/>
        <end position="18"/>
    </location>
</feature>
<dbReference type="GO" id="GO:0005576">
    <property type="term" value="C:extracellular region"/>
    <property type="evidence" value="ECO:0000318"/>
    <property type="project" value="GO_Central"/>
</dbReference>
<gene>
    <name evidence="7" type="ORF">SNOG_12097</name>
</gene>
<dbReference type="eggNOG" id="KOG1231">
    <property type="taxonomic scope" value="Eukaryota"/>
</dbReference>
<dbReference type="VEuPathDB" id="FungiDB:JI435_120970"/>
<feature type="chain" id="PRO_5004177724" description="FAD-binding PCMH-type domain-containing protein" evidence="5">
    <location>
        <begin position="19"/>
        <end position="490"/>
    </location>
</feature>
<evidence type="ECO:0000256" key="4">
    <source>
        <dbReference type="ARBA" id="ARBA00023002"/>
    </source>
</evidence>
<dbReference type="Proteomes" id="UP000001055">
    <property type="component" value="Unassembled WGS sequence"/>
</dbReference>
<sequence>MIGAIVLLAAVSLPFVRAQNETMEEPTEFLYPQSDFDSRLRSYFDVKQQSIKPSCIVQPRNTEEVSTAVKVLSGAGFLRQCGFAIRSGGHTPYAGASNIEDGVTIDLQYISSIEYNEKSNLVKVGPGASWHDVFATLEPLGVITTGGRSATVGVGGLTLVGGISYFTPEHGLICDNVLEFEVVLADGRVVTASQTSNSDLFTVLKGGGNNFGVVTALKFRTFPYKGMWGGLVTYLSTTIDAQFKALANFANNMDKDVKGAVIVMPAYMSAVGIDLVANTYDYADPVVKPPAYDEFMAIPGNISDATGLKNMSTLAKELEQPNTYSVYFGTLTFANDLRVLTKSYEIYVEVLANLKAKATGDWGIYTLYQPLAPAYWRQSAERGGNVLGLDRFGDQVLCLYQPYIYWQGSEQDTLFQTAGADLVKNIRAYAESIGADNPYLYMGYADKEQDPLASYGPENVRKMKAAAQKYDPDGVFQKLVPGGFKISKVQ</sequence>
<name>Q0U817_PHANO</name>
<evidence type="ECO:0000256" key="3">
    <source>
        <dbReference type="ARBA" id="ARBA00022827"/>
    </source>
</evidence>
<dbReference type="EMBL" id="CH445345">
    <property type="protein sequence ID" value="EAT80509.2"/>
    <property type="molecule type" value="Genomic_DNA"/>
</dbReference>
<keyword evidence="5" id="KW-0732">Signal</keyword>
<feature type="domain" description="FAD-binding PCMH-type" evidence="6">
    <location>
        <begin position="49"/>
        <end position="224"/>
    </location>
</feature>
<dbReference type="GeneID" id="5979241"/>
<dbReference type="PANTHER" id="PTHR42973">
    <property type="entry name" value="BINDING OXIDOREDUCTASE, PUTATIVE (AFU_ORTHOLOGUE AFUA_1G17690)-RELATED"/>
    <property type="match status" value="1"/>
</dbReference>
<dbReference type="AlphaFoldDB" id="Q0U817"/>
<dbReference type="InterPro" id="IPR016166">
    <property type="entry name" value="FAD-bd_PCMH"/>
</dbReference>